<dbReference type="SMART" id="SM00320">
    <property type="entry name" value="WD40"/>
    <property type="match status" value="5"/>
</dbReference>
<evidence type="ECO:0000256" key="8">
    <source>
        <dbReference type="PROSITE-ProRule" id="PRU00221"/>
    </source>
</evidence>
<feature type="compositionally biased region" description="Polar residues" evidence="9">
    <location>
        <begin position="189"/>
        <end position="203"/>
    </location>
</feature>
<keyword evidence="3 8" id="KW-0853">WD repeat</keyword>
<keyword evidence="7" id="KW-0966">Cell projection</keyword>
<dbReference type="InterPro" id="IPR050687">
    <property type="entry name" value="Dynein_IC"/>
</dbReference>
<evidence type="ECO:0000313" key="11">
    <source>
        <dbReference type="Proteomes" id="UP000708208"/>
    </source>
</evidence>
<sequence length="771" mass="86539">MSFNKNNPKAAGGGSGKGVKKRGKRGGEEDYYGRSNKDLIKPHEQEKLSEAALKEEIIRSLTAIDPLKPKNLVVWDYNESTFVPYIQPEQTVTLFSLESELLFKESDEIAAFKGELIDDIEDPEEDETDKPDEKVKKQKGGRSSVDSKGEPESAVKEEPKPAEEGEGEEQDQGEDGESKPGDKPKKLLNQFNFCERASQTYNNPHRDKISQTQPPPQSSHKDYCNQWIIYDAYSKDKDNAPKVSTKLEPVEAEVPGGDEQGQENEEKEKEKTKKLKKEKEGGKLVEKERVKMRKPSVVEGQAAVDLALLKASEGLRMIERMVTQNVYEDVLEDFMYFEDASDEYRDTGEGTVLPLWKFAYDKAKKMHVTGISWSNSTPDMFAVSYGSFSFVHPVLDGMVVIYSLRNPSYPEQAWLAPKGAMSVDIHPQKNCLVAVGLYDGNVAILNLKKNEQNEAKTIILRNIPTEIKHRASVWSVRWGADDFDGNPNFYSAGMDGRIIHWTVGIQDLQGLGGLNGTEVSTLHLPLPPVQGPDGTTYKLFGCARCLAFHPKEKTTFLVGTAEGNIFRCSSLYGSRFPQIYNAHFLPVATVQWNHFHPEVFISCSEDWTIKIWDRRDPEPMYVFEIGLPILDVCWAPYSSTVFAGVTDEGKVLVYDLNINKDKPICVQQVVTKKKVHPHRLSFNPHYPIIIIGDDRGHLTTLKLSPNLRILPRDTRNIFLEGEQKTSFEINKMAKLLSLVRDPESITNPKVIPGPGGDVVTPSSGKPVINHI</sequence>
<gene>
    <name evidence="10" type="ORF">AFUS01_LOCUS35374</name>
</gene>
<accession>A0A8J2PRX5</accession>
<evidence type="ECO:0000256" key="9">
    <source>
        <dbReference type="SAM" id="MobiDB-lite"/>
    </source>
</evidence>
<keyword evidence="11" id="KW-1185">Reference proteome</keyword>
<dbReference type="PROSITE" id="PS50082">
    <property type="entry name" value="WD_REPEATS_2"/>
    <property type="match status" value="1"/>
</dbReference>
<evidence type="ECO:0000256" key="4">
    <source>
        <dbReference type="ARBA" id="ARBA00022701"/>
    </source>
</evidence>
<dbReference type="EMBL" id="CAJVCH010535588">
    <property type="protein sequence ID" value="CAG7825251.1"/>
    <property type="molecule type" value="Genomic_DNA"/>
</dbReference>
<dbReference type="GO" id="GO:0036157">
    <property type="term" value="C:outer dynein arm"/>
    <property type="evidence" value="ECO:0007669"/>
    <property type="project" value="TreeGrafter"/>
</dbReference>
<reference evidence="10" key="1">
    <citation type="submission" date="2021-06" db="EMBL/GenBank/DDBJ databases">
        <authorList>
            <person name="Hodson N. C."/>
            <person name="Mongue J. A."/>
            <person name="Jaron S. K."/>
        </authorList>
    </citation>
    <scope>NUCLEOTIDE SEQUENCE</scope>
</reference>
<dbReference type="GO" id="GO:0005874">
    <property type="term" value="C:microtubule"/>
    <property type="evidence" value="ECO:0007669"/>
    <property type="project" value="UniProtKB-KW"/>
</dbReference>
<feature type="region of interest" description="Disordered" evidence="9">
    <location>
        <begin position="1"/>
        <end position="43"/>
    </location>
</feature>
<dbReference type="GO" id="GO:0045504">
    <property type="term" value="F:dynein heavy chain binding"/>
    <property type="evidence" value="ECO:0007669"/>
    <property type="project" value="TreeGrafter"/>
</dbReference>
<feature type="region of interest" description="Disordered" evidence="9">
    <location>
        <begin position="115"/>
        <end position="221"/>
    </location>
</feature>
<feature type="compositionally biased region" description="Basic and acidic residues" evidence="9">
    <location>
        <begin position="145"/>
        <end position="163"/>
    </location>
</feature>
<evidence type="ECO:0000256" key="3">
    <source>
        <dbReference type="ARBA" id="ARBA00022574"/>
    </source>
</evidence>
<keyword evidence="6" id="KW-0206">Cytoskeleton</keyword>
<feature type="compositionally biased region" description="Basic and acidic residues" evidence="9">
    <location>
        <begin position="25"/>
        <end position="43"/>
    </location>
</feature>
<evidence type="ECO:0000313" key="10">
    <source>
        <dbReference type="EMBL" id="CAG7825251.1"/>
    </source>
</evidence>
<feature type="repeat" description="WD" evidence="8">
    <location>
        <begin position="580"/>
        <end position="622"/>
    </location>
</feature>
<organism evidence="10 11">
    <name type="scientific">Allacma fusca</name>
    <dbReference type="NCBI Taxonomy" id="39272"/>
    <lineage>
        <taxon>Eukaryota</taxon>
        <taxon>Metazoa</taxon>
        <taxon>Ecdysozoa</taxon>
        <taxon>Arthropoda</taxon>
        <taxon>Hexapoda</taxon>
        <taxon>Collembola</taxon>
        <taxon>Symphypleona</taxon>
        <taxon>Sminthuridae</taxon>
        <taxon>Allacma</taxon>
    </lineage>
</organism>
<dbReference type="GO" id="GO:0036158">
    <property type="term" value="P:outer dynein arm assembly"/>
    <property type="evidence" value="ECO:0007669"/>
    <property type="project" value="TreeGrafter"/>
</dbReference>
<keyword evidence="5" id="KW-0677">Repeat</keyword>
<comment type="subcellular location">
    <subcellularLocation>
        <location evidence="1">Cytoplasm</location>
        <location evidence="1">Cytoskeleton</location>
        <location evidence="1">Cilium axoneme</location>
    </subcellularLocation>
</comment>
<comment type="caution">
    <text evidence="10">The sequence shown here is derived from an EMBL/GenBank/DDBJ whole genome shotgun (WGS) entry which is preliminary data.</text>
</comment>
<dbReference type="Proteomes" id="UP000708208">
    <property type="component" value="Unassembled WGS sequence"/>
</dbReference>
<dbReference type="Pfam" id="PF00400">
    <property type="entry name" value="WD40"/>
    <property type="match status" value="1"/>
</dbReference>
<dbReference type="PANTHER" id="PTHR12442:SF11">
    <property type="entry name" value="DYNEIN AXONEMAL INTERMEDIATE CHAIN 1"/>
    <property type="match status" value="1"/>
</dbReference>
<proteinExistence type="predicted"/>
<feature type="compositionally biased region" description="Acidic residues" evidence="9">
    <location>
        <begin position="117"/>
        <end position="130"/>
    </location>
</feature>
<feature type="compositionally biased region" description="Basic and acidic residues" evidence="9">
    <location>
        <begin position="264"/>
        <end position="280"/>
    </location>
</feature>
<evidence type="ECO:0008006" key="12">
    <source>
        <dbReference type="Google" id="ProtNLM"/>
    </source>
</evidence>
<dbReference type="OrthoDB" id="10261376at2759"/>
<evidence type="ECO:0000256" key="6">
    <source>
        <dbReference type="ARBA" id="ARBA00023212"/>
    </source>
</evidence>
<dbReference type="PANTHER" id="PTHR12442">
    <property type="entry name" value="DYNEIN INTERMEDIATE CHAIN"/>
    <property type="match status" value="1"/>
</dbReference>
<protein>
    <recommendedName>
        <fullName evidence="12">Dynein intermediate chain 1, axonemal</fullName>
    </recommendedName>
</protein>
<feature type="region of interest" description="Disordered" evidence="9">
    <location>
        <begin position="246"/>
        <end position="280"/>
    </location>
</feature>
<keyword evidence="4" id="KW-0493">Microtubule</keyword>
<dbReference type="GO" id="GO:0045503">
    <property type="term" value="F:dynein light chain binding"/>
    <property type="evidence" value="ECO:0007669"/>
    <property type="project" value="TreeGrafter"/>
</dbReference>
<dbReference type="AlphaFoldDB" id="A0A8J2PRX5"/>
<feature type="compositionally biased region" description="Acidic residues" evidence="9">
    <location>
        <begin position="164"/>
        <end position="175"/>
    </location>
</feature>
<evidence type="ECO:0000256" key="5">
    <source>
        <dbReference type="ARBA" id="ARBA00022737"/>
    </source>
</evidence>
<evidence type="ECO:0000256" key="7">
    <source>
        <dbReference type="ARBA" id="ARBA00023273"/>
    </source>
</evidence>
<name>A0A8J2PRX5_9HEXA</name>
<dbReference type="InterPro" id="IPR001680">
    <property type="entry name" value="WD40_rpt"/>
</dbReference>
<feature type="compositionally biased region" description="Basic and acidic residues" evidence="9">
    <location>
        <begin position="176"/>
        <end position="185"/>
    </location>
</feature>
<evidence type="ECO:0000256" key="2">
    <source>
        <dbReference type="ARBA" id="ARBA00022490"/>
    </source>
</evidence>
<evidence type="ECO:0000256" key="1">
    <source>
        <dbReference type="ARBA" id="ARBA00004430"/>
    </source>
</evidence>
<dbReference type="GO" id="GO:0003341">
    <property type="term" value="P:cilium movement"/>
    <property type="evidence" value="ECO:0007669"/>
    <property type="project" value="TreeGrafter"/>
</dbReference>
<keyword evidence="2" id="KW-0963">Cytoplasm</keyword>